<organism evidence="1 2">
    <name type="scientific">Dissostichus mawsoni</name>
    <name type="common">Antarctic cod</name>
    <dbReference type="NCBI Taxonomy" id="36200"/>
    <lineage>
        <taxon>Eukaryota</taxon>
        <taxon>Metazoa</taxon>
        <taxon>Chordata</taxon>
        <taxon>Craniata</taxon>
        <taxon>Vertebrata</taxon>
        <taxon>Euteleostomi</taxon>
        <taxon>Actinopterygii</taxon>
        <taxon>Neopterygii</taxon>
        <taxon>Teleostei</taxon>
        <taxon>Neoteleostei</taxon>
        <taxon>Acanthomorphata</taxon>
        <taxon>Eupercaria</taxon>
        <taxon>Perciformes</taxon>
        <taxon>Notothenioidei</taxon>
        <taxon>Nototheniidae</taxon>
        <taxon>Dissostichus</taxon>
    </lineage>
</organism>
<accession>A0A7J5Z9R1</accession>
<evidence type="ECO:0000313" key="1">
    <source>
        <dbReference type="EMBL" id="KAF3858552.1"/>
    </source>
</evidence>
<evidence type="ECO:0000313" key="2">
    <source>
        <dbReference type="Proteomes" id="UP000518266"/>
    </source>
</evidence>
<reference evidence="1 2" key="1">
    <citation type="submission" date="2020-03" db="EMBL/GenBank/DDBJ databases">
        <title>Dissostichus mawsoni Genome sequencing and assembly.</title>
        <authorList>
            <person name="Park H."/>
        </authorList>
    </citation>
    <scope>NUCLEOTIDE SEQUENCE [LARGE SCALE GENOMIC DNA]</scope>
    <source>
        <strain evidence="1">DM0001</strain>
        <tissue evidence="1">Muscle</tissue>
    </source>
</reference>
<name>A0A7J5Z9R1_DISMA</name>
<comment type="caution">
    <text evidence="1">The sequence shown here is derived from an EMBL/GenBank/DDBJ whole genome shotgun (WGS) entry which is preliminary data.</text>
</comment>
<proteinExistence type="predicted"/>
<sequence length="80" mass="9292">MVEAQCEEEEVKDEDIKAPLELIMKSCDGQRLAAGQQTVSDDKRQGRALRRKMLTRIMKLRKHLQAQAHHQMMMSLKKSK</sequence>
<gene>
    <name evidence="1" type="ORF">F7725_011753</name>
</gene>
<dbReference type="AlphaFoldDB" id="A0A7J5Z9R1"/>
<dbReference type="Proteomes" id="UP000518266">
    <property type="component" value="Unassembled WGS sequence"/>
</dbReference>
<dbReference type="OrthoDB" id="9950633at2759"/>
<dbReference type="EMBL" id="JAAKFY010000004">
    <property type="protein sequence ID" value="KAF3858552.1"/>
    <property type="molecule type" value="Genomic_DNA"/>
</dbReference>
<protein>
    <submittedName>
        <fullName evidence="1">Uncharacterized protein</fullName>
    </submittedName>
</protein>
<keyword evidence="2" id="KW-1185">Reference proteome</keyword>